<dbReference type="Proteomes" id="UP001595839">
    <property type="component" value="Unassembled WGS sequence"/>
</dbReference>
<sequence length="122" mass="13402">MPDIETSAPAVFRGMLRDIVACRDFDEVCLMLGLVPAGPDVDEVEHIQSHQRIEQFMPVAYEALSHADVAANVLCRLTHLSGDGRDIDERSMAMFNFVSRTACTAVISHLLENGTLKIGEDS</sequence>
<dbReference type="RefSeq" id="WP_361941998.1">
    <property type="nucleotide sequence ID" value="NZ_JBHSFK010000002.1"/>
</dbReference>
<evidence type="ECO:0000313" key="2">
    <source>
        <dbReference type="Proteomes" id="UP001595839"/>
    </source>
</evidence>
<proteinExistence type="predicted"/>
<name>A0ABV9AGI3_9ACTN</name>
<organism evidence="1 2">
    <name type="scientific">Streptomyces vulcanius</name>
    <dbReference type="NCBI Taxonomy" id="1441876"/>
    <lineage>
        <taxon>Bacteria</taxon>
        <taxon>Bacillati</taxon>
        <taxon>Actinomycetota</taxon>
        <taxon>Actinomycetes</taxon>
        <taxon>Kitasatosporales</taxon>
        <taxon>Streptomycetaceae</taxon>
        <taxon>Streptomyces</taxon>
    </lineage>
</organism>
<dbReference type="EMBL" id="JBHSFK010000002">
    <property type="protein sequence ID" value="MFC4498557.1"/>
    <property type="molecule type" value="Genomic_DNA"/>
</dbReference>
<keyword evidence="2" id="KW-1185">Reference proteome</keyword>
<reference evidence="2" key="1">
    <citation type="journal article" date="2019" name="Int. J. Syst. Evol. Microbiol.">
        <title>The Global Catalogue of Microorganisms (GCM) 10K type strain sequencing project: providing services to taxonomists for standard genome sequencing and annotation.</title>
        <authorList>
            <consortium name="The Broad Institute Genomics Platform"/>
            <consortium name="The Broad Institute Genome Sequencing Center for Infectious Disease"/>
            <person name="Wu L."/>
            <person name="Ma J."/>
        </authorList>
    </citation>
    <scope>NUCLEOTIDE SEQUENCE [LARGE SCALE GENOMIC DNA]</scope>
    <source>
        <strain evidence="2">CGMCC 4.7177</strain>
    </source>
</reference>
<gene>
    <name evidence="1" type="ORF">ACFPIH_03295</name>
</gene>
<protein>
    <submittedName>
        <fullName evidence="1">Uncharacterized protein</fullName>
    </submittedName>
</protein>
<evidence type="ECO:0000313" key="1">
    <source>
        <dbReference type="EMBL" id="MFC4498557.1"/>
    </source>
</evidence>
<comment type="caution">
    <text evidence="1">The sequence shown here is derived from an EMBL/GenBank/DDBJ whole genome shotgun (WGS) entry which is preliminary data.</text>
</comment>
<accession>A0ABV9AGI3</accession>